<proteinExistence type="predicted"/>
<dbReference type="Proteomes" id="UP000191931">
    <property type="component" value="Unassembled WGS sequence"/>
</dbReference>
<keyword evidence="2" id="KW-1185">Reference proteome</keyword>
<dbReference type="EMBL" id="FWEV01000089">
    <property type="protein sequence ID" value="SLM29389.1"/>
    <property type="molecule type" value="Genomic_DNA"/>
</dbReference>
<organism evidence="1 2">
    <name type="scientific">Desulfamplus magnetovallimortis</name>
    <dbReference type="NCBI Taxonomy" id="1246637"/>
    <lineage>
        <taxon>Bacteria</taxon>
        <taxon>Pseudomonadati</taxon>
        <taxon>Thermodesulfobacteriota</taxon>
        <taxon>Desulfobacteria</taxon>
        <taxon>Desulfobacterales</taxon>
        <taxon>Desulfobacteraceae</taxon>
        <taxon>Desulfamplus</taxon>
    </lineage>
</organism>
<gene>
    <name evidence="1" type="ORF">MTBBW1_1790014</name>
</gene>
<sequence>MAYRVIKKGYTLLFSRIHNFPTDTFPNNHSKFSGKLNPESVKYLYHEIHSVFMIGGGRNSAMSVWEDVKGASFSK</sequence>
<name>A0A1W1HAC9_9BACT</name>
<accession>A0A1W1HAC9</accession>
<dbReference type="AlphaFoldDB" id="A0A1W1HAC9"/>
<evidence type="ECO:0000313" key="2">
    <source>
        <dbReference type="Proteomes" id="UP000191931"/>
    </source>
</evidence>
<protein>
    <submittedName>
        <fullName evidence="1">Uncharacterized protein</fullName>
    </submittedName>
</protein>
<reference evidence="1 2" key="1">
    <citation type="submission" date="2017-03" db="EMBL/GenBank/DDBJ databases">
        <authorList>
            <person name="Afonso C.L."/>
            <person name="Miller P.J."/>
            <person name="Scott M.A."/>
            <person name="Spackman E."/>
            <person name="Goraichik I."/>
            <person name="Dimitrov K.M."/>
            <person name="Suarez D.L."/>
            <person name="Swayne D.E."/>
        </authorList>
    </citation>
    <scope>NUCLEOTIDE SEQUENCE [LARGE SCALE GENOMIC DNA]</scope>
    <source>
        <strain evidence="1">PRJEB14757</strain>
    </source>
</reference>
<evidence type="ECO:0000313" key="1">
    <source>
        <dbReference type="EMBL" id="SLM29389.1"/>
    </source>
</evidence>
<dbReference type="STRING" id="1246637.MTBBW1_1790014"/>